<evidence type="ECO:0000259" key="4">
    <source>
        <dbReference type="PROSITE" id="PS50213"/>
    </source>
</evidence>
<evidence type="ECO:0000313" key="6">
    <source>
        <dbReference type="Proteomes" id="UP000030748"/>
    </source>
</evidence>
<proteinExistence type="inferred from homology"/>
<dbReference type="Pfam" id="PF02469">
    <property type="entry name" value="Fasciclin"/>
    <property type="match status" value="1"/>
</dbReference>
<evidence type="ECO:0000313" key="5">
    <source>
        <dbReference type="EMBL" id="EYU19741.1"/>
    </source>
</evidence>
<dbReference type="OrthoDB" id="1934418at2759"/>
<feature type="domain" description="FAS1" evidence="4">
    <location>
        <begin position="25"/>
        <end position="155"/>
    </location>
</feature>
<evidence type="ECO:0000256" key="2">
    <source>
        <dbReference type="SAM" id="MobiDB-lite"/>
    </source>
</evidence>
<evidence type="ECO:0000256" key="3">
    <source>
        <dbReference type="SAM" id="SignalP"/>
    </source>
</evidence>
<dbReference type="Gene3D" id="2.30.180.10">
    <property type="entry name" value="FAS1 domain"/>
    <property type="match status" value="1"/>
</dbReference>
<keyword evidence="6" id="KW-1185">Reference proteome</keyword>
<dbReference type="AlphaFoldDB" id="A0A022PVB7"/>
<feature type="region of interest" description="Disordered" evidence="2">
    <location>
        <begin position="168"/>
        <end position="198"/>
    </location>
</feature>
<dbReference type="STRING" id="4155.A0A022PVB7"/>
<dbReference type="Proteomes" id="UP000030748">
    <property type="component" value="Unassembled WGS sequence"/>
</dbReference>
<dbReference type="InterPro" id="IPR000782">
    <property type="entry name" value="FAS1_domain"/>
</dbReference>
<dbReference type="InterPro" id="IPR036378">
    <property type="entry name" value="FAS1_dom_sf"/>
</dbReference>
<reference evidence="5 6" key="1">
    <citation type="journal article" date="2013" name="Proc. Natl. Acad. Sci. U.S.A.">
        <title>Fine-scale variation in meiotic recombination in Mimulus inferred from population shotgun sequencing.</title>
        <authorList>
            <person name="Hellsten U."/>
            <person name="Wright K.M."/>
            <person name="Jenkins J."/>
            <person name="Shu S."/>
            <person name="Yuan Y."/>
            <person name="Wessler S.R."/>
            <person name="Schmutz J."/>
            <person name="Willis J.H."/>
            <person name="Rokhsar D.S."/>
        </authorList>
    </citation>
    <scope>NUCLEOTIDE SEQUENCE [LARGE SCALE GENOMIC DNA]</scope>
    <source>
        <strain evidence="6">cv. DUN x IM62</strain>
    </source>
</reference>
<dbReference type="SUPFAM" id="SSF82153">
    <property type="entry name" value="FAS1 domain"/>
    <property type="match status" value="1"/>
</dbReference>
<dbReference type="eggNOG" id="ENOG502RZZA">
    <property type="taxonomic scope" value="Eukaryota"/>
</dbReference>
<keyword evidence="3" id="KW-0732">Signal</keyword>
<feature type="chain" id="PRO_5001503584" description="FAS1 domain-containing protein" evidence="3">
    <location>
        <begin position="21"/>
        <end position="228"/>
    </location>
</feature>
<feature type="signal peptide" evidence="3">
    <location>
        <begin position="1"/>
        <end position="20"/>
    </location>
</feature>
<dbReference type="PROSITE" id="PS50213">
    <property type="entry name" value="FAS1"/>
    <property type="match status" value="1"/>
</dbReference>
<dbReference type="KEGG" id="egt:105977564"/>
<gene>
    <name evidence="5" type="ORF">MIMGU_mgv1a027002mg</name>
</gene>
<dbReference type="SMART" id="SM00554">
    <property type="entry name" value="FAS1"/>
    <property type="match status" value="1"/>
</dbReference>
<comment type="similarity">
    <text evidence="1">Belongs to the fasciclin-like AGP family.</text>
</comment>
<organism evidence="5 6">
    <name type="scientific">Erythranthe guttata</name>
    <name type="common">Yellow monkey flower</name>
    <name type="synonym">Mimulus guttatus</name>
    <dbReference type="NCBI Taxonomy" id="4155"/>
    <lineage>
        <taxon>Eukaryota</taxon>
        <taxon>Viridiplantae</taxon>
        <taxon>Streptophyta</taxon>
        <taxon>Embryophyta</taxon>
        <taxon>Tracheophyta</taxon>
        <taxon>Spermatophyta</taxon>
        <taxon>Magnoliopsida</taxon>
        <taxon>eudicotyledons</taxon>
        <taxon>Gunneridae</taxon>
        <taxon>Pentapetalae</taxon>
        <taxon>asterids</taxon>
        <taxon>lamiids</taxon>
        <taxon>Lamiales</taxon>
        <taxon>Phrymaceae</taxon>
        <taxon>Erythranthe</taxon>
    </lineage>
</organism>
<dbReference type="EMBL" id="KI632289">
    <property type="protein sequence ID" value="EYU19741.1"/>
    <property type="molecule type" value="Genomic_DNA"/>
</dbReference>
<accession>A0A022PVB7</accession>
<name>A0A022PVB7_ERYGU</name>
<evidence type="ECO:0000256" key="1">
    <source>
        <dbReference type="ARBA" id="ARBA00007843"/>
    </source>
</evidence>
<dbReference type="OMA" id="LMPNNRL"/>
<dbReference type="PANTHER" id="PTHR36069:SF1">
    <property type="entry name" value="EXPRESSED PROTEIN"/>
    <property type="match status" value="1"/>
</dbReference>
<sequence>MSLLIVVLTAVLVSSSAATAANPTSQDIVAATQEMQKANYFTFVMLVKMAAPSNTIPNDVTFLMPNDRALSNITDVSETTVVDFLLRHSIPTALLIDHLEHFPTGSMIPASKAGFMFNVTNEGRRRIYLNNVRIISPNICTGGYSIRCHGIDGVVQPQPQRVTVTQPPAVTCSNGTTPPADPPVGGSDVAPPVPSNRVPVKSGCRREMGGAGVIVTTLFTLALVKLWM</sequence>
<dbReference type="PANTHER" id="PTHR36069">
    <property type="entry name" value="EXPRESSED PROTEIN-RELATED"/>
    <property type="match status" value="1"/>
</dbReference>
<dbReference type="PhylomeDB" id="A0A022PVB7"/>
<dbReference type="InterPro" id="IPR053339">
    <property type="entry name" value="FAS1_domain_protein"/>
</dbReference>
<protein>
    <recommendedName>
        <fullName evidence="4">FAS1 domain-containing protein</fullName>
    </recommendedName>
</protein>